<feature type="non-terminal residue" evidence="2">
    <location>
        <position position="133"/>
    </location>
</feature>
<feature type="domain" description="SUF system FeS cluster assembly SufBD N-terminal" evidence="1">
    <location>
        <begin position="9"/>
        <end position="129"/>
    </location>
</feature>
<protein>
    <recommendedName>
        <fullName evidence="1">SUF system FeS cluster assembly SufBD N-terminal domain-containing protein</fullName>
    </recommendedName>
</protein>
<sequence>MNYWPDEDSTLRQLRIKAFNKFKDLGLPSKKWEDWQFTDFSTLKKTDYRLSWANSLPALPSIIPGRIPNTHLILMINGHYQPQLSDIPKGVTISTGFDHFKSNPDFYAINGDLNPFFALNTSMMNSGISIIID</sequence>
<dbReference type="InterPro" id="IPR045595">
    <property type="entry name" value="SufBD_N"/>
</dbReference>
<dbReference type="AlphaFoldDB" id="A0A382EMX5"/>
<dbReference type="SUPFAM" id="SSF101960">
    <property type="entry name" value="Stabilizer of iron transporter SufD"/>
    <property type="match status" value="1"/>
</dbReference>
<name>A0A382EMX5_9ZZZZ</name>
<gene>
    <name evidence="2" type="ORF">METZ01_LOCUS204145</name>
</gene>
<accession>A0A382EMX5</accession>
<evidence type="ECO:0000259" key="1">
    <source>
        <dbReference type="Pfam" id="PF19295"/>
    </source>
</evidence>
<proteinExistence type="predicted"/>
<evidence type="ECO:0000313" key="2">
    <source>
        <dbReference type="EMBL" id="SVB51291.1"/>
    </source>
</evidence>
<dbReference type="EMBL" id="UINC01045037">
    <property type="protein sequence ID" value="SVB51291.1"/>
    <property type="molecule type" value="Genomic_DNA"/>
</dbReference>
<reference evidence="2" key="1">
    <citation type="submission" date="2018-05" db="EMBL/GenBank/DDBJ databases">
        <authorList>
            <person name="Lanie J.A."/>
            <person name="Ng W.-L."/>
            <person name="Kazmierczak K.M."/>
            <person name="Andrzejewski T.M."/>
            <person name="Davidsen T.M."/>
            <person name="Wayne K.J."/>
            <person name="Tettelin H."/>
            <person name="Glass J.I."/>
            <person name="Rusch D."/>
            <person name="Podicherti R."/>
            <person name="Tsui H.-C.T."/>
            <person name="Winkler M.E."/>
        </authorList>
    </citation>
    <scope>NUCLEOTIDE SEQUENCE</scope>
</reference>
<dbReference type="InterPro" id="IPR037284">
    <property type="entry name" value="SUF_FeS_clus_asmbl_SufBD_sf"/>
</dbReference>
<organism evidence="2">
    <name type="scientific">marine metagenome</name>
    <dbReference type="NCBI Taxonomy" id="408172"/>
    <lineage>
        <taxon>unclassified sequences</taxon>
        <taxon>metagenomes</taxon>
        <taxon>ecological metagenomes</taxon>
    </lineage>
</organism>
<dbReference type="Pfam" id="PF19295">
    <property type="entry name" value="SufBD_N"/>
    <property type="match status" value="1"/>
</dbReference>